<accession>M7B9W2</accession>
<keyword evidence="2" id="KW-1185">Reference proteome</keyword>
<name>M7B9W2_CHEMY</name>
<dbReference type="Proteomes" id="UP000031443">
    <property type="component" value="Unassembled WGS sequence"/>
</dbReference>
<proteinExistence type="predicted"/>
<dbReference type="AlphaFoldDB" id="M7B9W2"/>
<sequence length="264" mass="29560">MLPRGVDLRKATSATYLDLLTVVSSLRWAAGEWRLLVGHPAVKAAPRQQQWRMPNHKMVLLLTRLLLKAAKSPVTPYRLTDVLEHKLSQSAVRKAASPPPYLQLAALAYEPAAFCSGATSAPGTSLLKFFRDANVQTLGNPGPTEVSYVVFESASEFELTVWKAFMHVPNFKNSSNLLEHISRVYVGQLERNTLERFTVYTPQKNTKYFETCDGITRVGHTENPRKRGRLSLYLQMSPKADKISANELHQAVLGSFWDLTASFN</sequence>
<evidence type="ECO:0000313" key="2">
    <source>
        <dbReference type="Proteomes" id="UP000031443"/>
    </source>
</evidence>
<organism evidence="1 2">
    <name type="scientific">Chelonia mydas</name>
    <name type="common">Green sea-turtle</name>
    <name type="synonym">Chelonia agassizi</name>
    <dbReference type="NCBI Taxonomy" id="8469"/>
    <lineage>
        <taxon>Eukaryota</taxon>
        <taxon>Metazoa</taxon>
        <taxon>Chordata</taxon>
        <taxon>Craniata</taxon>
        <taxon>Vertebrata</taxon>
        <taxon>Euteleostomi</taxon>
        <taxon>Archelosauria</taxon>
        <taxon>Testudinata</taxon>
        <taxon>Testudines</taxon>
        <taxon>Cryptodira</taxon>
        <taxon>Durocryptodira</taxon>
        <taxon>Americhelydia</taxon>
        <taxon>Chelonioidea</taxon>
        <taxon>Cheloniidae</taxon>
        <taxon>Chelonia</taxon>
    </lineage>
</organism>
<dbReference type="EMBL" id="KB595324">
    <property type="protein sequence ID" value="EMP25012.1"/>
    <property type="molecule type" value="Genomic_DNA"/>
</dbReference>
<gene>
    <name evidence="1" type="ORF">UY3_17908</name>
</gene>
<reference evidence="2" key="1">
    <citation type="journal article" date="2013" name="Nat. Genet.">
        <title>The draft genomes of soft-shell turtle and green sea turtle yield insights into the development and evolution of the turtle-specific body plan.</title>
        <authorList>
            <person name="Wang Z."/>
            <person name="Pascual-Anaya J."/>
            <person name="Zadissa A."/>
            <person name="Li W."/>
            <person name="Niimura Y."/>
            <person name="Huang Z."/>
            <person name="Li C."/>
            <person name="White S."/>
            <person name="Xiong Z."/>
            <person name="Fang D."/>
            <person name="Wang B."/>
            <person name="Ming Y."/>
            <person name="Chen Y."/>
            <person name="Zheng Y."/>
            <person name="Kuraku S."/>
            <person name="Pignatelli M."/>
            <person name="Herrero J."/>
            <person name="Beal K."/>
            <person name="Nozawa M."/>
            <person name="Li Q."/>
            <person name="Wang J."/>
            <person name="Zhang H."/>
            <person name="Yu L."/>
            <person name="Shigenobu S."/>
            <person name="Wang J."/>
            <person name="Liu J."/>
            <person name="Flicek P."/>
            <person name="Searle S."/>
            <person name="Wang J."/>
            <person name="Kuratani S."/>
            <person name="Yin Y."/>
            <person name="Aken B."/>
            <person name="Zhang G."/>
            <person name="Irie N."/>
        </authorList>
    </citation>
    <scope>NUCLEOTIDE SEQUENCE [LARGE SCALE GENOMIC DNA]</scope>
</reference>
<evidence type="ECO:0000313" key="1">
    <source>
        <dbReference type="EMBL" id="EMP25012.1"/>
    </source>
</evidence>
<protein>
    <submittedName>
        <fullName evidence="1">Uncharacterized protein</fullName>
    </submittedName>
</protein>